<feature type="transmembrane region" description="Helical" evidence="1">
    <location>
        <begin position="324"/>
        <end position="345"/>
    </location>
</feature>
<sequence>MGSLITGILLVLTFVLFITFAMRGGNLTVGFFVMAIVWTIIGLIPLNVAIKEIFTDPVLNYGKTALYIILGSWFGRVLVDTGIAGSISRRTQSVGSKAPVIATILIAIITALIFSSAYGVGSAIAVGVILFPIMFSMGVPKNIAVSIFTLSIGAAMYINPVLFNQFTVFFKGVAWGDHYLRFGFVAMAIQMLVVIAMILFYARKIRNGKPFVVESETPETSVPPDVNPITYLLPVLPVAMSIFFKWDAIPALLLATILAFAMTGNMKSYVHFVQMMNTTTKTAIGDIAGLLIMLLVLTMFQSAAVHTMGQFTTIFKHIIPDSRLLMVFIMMVIAPLSYFRGPLMLYGAGAATAAIFTATGLFPPYFLYGLLVVPTMMAVSADITQSWNLWSVEYAKLDTKTFLLTGLPWAWIATILNLLAAYVLL</sequence>
<evidence type="ECO:0000313" key="3">
    <source>
        <dbReference type="Proteomes" id="UP000051984"/>
    </source>
</evidence>
<protein>
    <recommendedName>
        <fullName evidence="4">Gluconate:proton symporter</fullName>
    </recommendedName>
</protein>
<dbReference type="PATRIC" id="fig|1423816.3.peg.1364"/>
<proteinExistence type="predicted"/>
<accession>A0A0R1EUS2</accession>
<feature type="transmembrane region" description="Helical" evidence="1">
    <location>
        <begin position="283"/>
        <end position="303"/>
    </location>
</feature>
<dbReference type="Proteomes" id="UP000051984">
    <property type="component" value="Unassembled WGS sequence"/>
</dbReference>
<evidence type="ECO:0000256" key="1">
    <source>
        <dbReference type="SAM" id="Phobius"/>
    </source>
</evidence>
<feature type="transmembrane region" description="Helical" evidence="1">
    <location>
        <begin position="143"/>
        <end position="162"/>
    </location>
</feature>
<evidence type="ECO:0008006" key="4">
    <source>
        <dbReference type="Google" id="ProtNLM"/>
    </source>
</evidence>
<comment type="caution">
    <text evidence="2">The sequence shown here is derived from an EMBL/GenBank/DDBJ whole genome shotgun (WGS) entry which is preliminary data.</text>
</comment>
<feature type="transmembrane region" description="Helical" evidence="1">
    <location>
        <begin position="402"/>
        <end position="424"/>
    </location>
</feature>
<feature type="transmembrane region" description="Helical" evidence="1">
    <location>
        <begin position="66"/>
        <end position="88"/>
    </location>
</feature>
<dbReference type="eggNOG" id="COG3069">
    <property type="taxonomic scope" value="Bacteria"/>
</dbReference>
<keyword evidence="1" id="KW-1133">Transmembrane helix</keyword>
<reference evidence="2 3" key="1">
    <citation type="journal article" date="2015" name="Genome Announc.">
        <title>Expanding the biotechnology potential of lactobacilli through comparative genomics of 213 strains and associated genera.</title>
        <authorList>
            <person name="Sun Z."/>
            <person name="Harris H.M."/>
            <person name="McCann A."/>
            <person name="Guo C."/>
            <person name="Argimon S."/>
            <person name="Zhang W."/>
            <person name="Yang X."/>
            <person name="Jeffery I.B."/>
            <person name="Cooney J.C."/>
            <person name="Kagawa T.F."/>
            <person name="Liu W."/>
            <person name="Song Y."/>
            <person name="Salvetti E."/>
            <person name="Wrobel A."/>
            <person name="Rasinkangas P."/>
            <person name="Parkhill J."/>
            <person name="Rea M.C."/>
            <person name="O'Sullivan O."/>
            <person name="Ritari J."/>
            <person name="Douillard F.P."/>
            <person name="Paul Ross R."/>
            <person name="Yang R."/>
            <person name="Briner A.E."/>
            <person name="Felis G.E."/>
            <person name="de Vos W.M."/>
            <person name="Barrangou R."/>
            <person name="Klaenhammer T.R."/>
            <person name="Caufield P.W."/>
            <person name="Cui Y."/>
            <person name="Zhang H."/>
            <person name="O'Toole P.W."/>
        </authorList>
    </citation>
    <scope>NUCLEOTIDE SEQUENCE [LARGE SCALE GENOMIC DNA]</scope>
    <source>
        <strain evidence="2 3">DSM 20178</strain>
    </source>
</reference>
<evidence type="ECO:0000313" key="2">
    <source>
        <dbReference type="EMBL" id="KRK13112.1"/>
    </source>
</evidence>
<dbReference type="EMBL" id="AZCT01000002">
    <property type="protein sequence ID" value="KRK13112.1"/>
    <property type="molecule type" value="Genomic_DNA"/>
</dbReference>
<gene>
    <name evidence="2" type="ORF">FD51_GL001304</name>
</gene>
<keyword evidence="1" id="KW-0472">Membrane</keyword>
<organism evidence="2 3">
    <name type="scientific">Lacticaseibacillus zeae DSM 20178 = KCTC 3804</name>
    <dbReference type="NCBI Taxonomy" id="1423816"/>
    <lineage>
        <taxon>Bacteria</taxon>
        <taxon>Bacillati</taxon>
        <taxon>Bacillota</taxon>
        <taxon>Bacilli</taxon>
        <taxon>Lactobacillales</taxon>
        <taxon>Lactobacillaceae</taxon>
        <taxon>Lacticaseibacillus</taxon>
    </lineage>
</organism>
<dbReference type="RefSeq" id="WP_010490550.1">
    <property type="nucleotide sequence ID" value="NZ_AZCT01000002.1"/>
</dbReference>
<name>A0A0R1EUS2_LACZE</name>
<keyword evidence="1" id="KW-0812">Transmembrane</keyword>
<feature type="transmembrane region" description="Helical" evidence="1">
    <location>
        <begin position="182"/>
        <end position="202"/>
    </location>
</feature>
<feature type="transmembrane region" description="Helical" evidence="1">
    <location>
        <begin position="31"/>
        <end position="54"/>
    </location>
</feature>
<dbReference type="AlphaFoldDB" id="A0A0R1EUS2"/>
<feature type="transmembrane region" description="Helical" evidence="1">
    <location>
        <begin position="100"/>
        <end position="131"/>
    </location>
</feature>
<feature type="transmembrane region" description="Helical" evidence="1">
    <location>
        <begin position="242"/>
        <end position="263"/>
    </location>
</feature>